<gene>
    <name evidence="10" type="ORF">DW687_10355</name>
</gene>
<comment type="caution">
    <text evidence="10">The sequence shown here is derived from an EMBL/GenBank/DDBJ whole genome shotgun (WGS) entry which is preliminary data.</text>
</comment>
<dbReference type="Proteomes" id="UP000261212">
    <property type="component" value="Unassembled WGS sequence"/>
</dbReference>
<proteinExistence type="predicted"/>
<dbReference type="SUPFAM" id="SSF102114">
    <property type="entry name" value="Radical SAM enzymes"/>
    <property type="match status" value="1"/>
</dbReference>
<dbReference type="PROSITE" id="PS51918">
    <property type="entry name" value="RADICAL_SAM"/>
    <property type="match status" value="1"/>
</dbReference>
<evidence type="ECO:0000256" key="3">
    <source>
        <dbReference type="ARBA" id="ARBA00022691"/>
    </source>
</evidence>
<dbReference type="InterPro" id="IPR012839">
    <property type="entry name" value="Organic_radical_activase"/>
</dbReference>
<evidence type="ECO:0000256" key="7">
    <source>
        <dbReference type="ARBA" id="ARBA00047365"/>
    </source>
</evidence>
<dbReference type="InterPro" id="IPR007197">
    <property type="entry name" value="rSAM"/>
</dbReference>
<evidence type="ECO:0000256" key="5">
    <source>
        <dbReference type="ARBA" id="ARBA00023004"/>
    </source>
</evidence>
<dbReference type="InterPro" id="IPR034457">
    <property type="entry name" value="Organic_radical-activating"/>
</dbReference>
<dbReference type="EMBL" id="QUSM01000006">
    <property type="protein sequence ID" value="RGD73423.1"/>
    <property type="molecule type" value="Genomic_DNA"/>
</dbReference>
<evidence type="ECO:0000256" key="1">
    <source>
        <dbReference type="ARBA" id="ARBA00001966"/>
    </source>
</evidence>
<dbReference type="PANTHER" id="PTHR30352:SF4">
    <property type="entry name" value="PYRUVATE FORMATE-LYASE 2-ACTIVATING ENZYME"/>
    <property type="match status" value="1"/>
</dbReference>
<dbReference type="InterPro" id="IPR058240">
    <property type="entry name" value="rSAM_sf"/>
</dbReference>
<dbReference type="SUPFAM" id="SSF54862">
    <property type="entry name" value="4Fe-4S ferredoxins"/>
    <property type="match status" value="1"/>
</dbReference>
<dbReference type="Pfam" id="PF13237">
    <property type="entry name" value="Fer4_10"/>
    <property type="match status" value="1"/>
</dbReference>
<dbReference type="NCBIfam" id="TIGR02494">
    <property type="entry name" value="PFLE_PFLC"/>
    <property type="match status" value="1"/>
</dbReference>
<organism evidence="10 11">
    <name type="scientific">Anaerofustis stercorihominis</name>
    <dbReference type="NCBI Taxonomy" id="214853"/>
    <lineage>
        <taxon>Bacteria</taxon>
        <taxon>Bacillati</taxon>
        <taxon>Bacillota</taxon>
        <taxon>Clostridia</taxon>
        <taxon>Eubacteriales</taxon>
        <taxon>Eubacteriaceae</taxon>
        <taxon>Anaerofustis</taxon>
    </lineage>
</organism>
<dbReference type="RefSeq" id="WP_117532673.1">
    <property type="nucleotide sequence ID" value="NZ_QUSM01000006.1"/>
</dbReference>
<evidence type="ECO:0000256" key="4">
    <source>
        <dbReference type="ARBA" id="ARBA00022723"/>
    </source>
</evidence>
<dbReference type="PROSITE" id="PS00198">
    <property type="entry name" value="4FE4S_FER_1"/>
    <property type="match status" value="1"/>
</dbReference>
<reference evidence="10 11" key="1">
    <citation type="submission" date="2018-08" db="EMBL/GenBank/DDBJ databases">
        <title>A genome reference for cultivated species of the human gut microbiota.</title>
        <authorList>
            <person name="Zou Y."/>
            <person name="Xue W."/>
            <person name="Luo G."/>
        </authorList>
    </citation>
    <scope>NUCLEOTIDE SEQUENCE [LARGE SCALE GENOMIC DNA]</scope>
    <source>
        <strain evidence="10 11">AM25-6</strain>
    </source>
</reference>
<dbReference type="CDD" id="cd01335">
    <property type="entry name" value="Radical_SAM"/>
    <property type="match status" value="1"/>
</dbReference>
<dbReference type="GO" id="GO:0016491">
    <property type="term" value="F:oxidoreductase activity"/>
    <property type="evidence" value="ECO:0007669"/>
    <property type="project" value="InterPro"/>
</dbReference>
<dbReference type="GO" id="GO:0051539">
    <property type="term" value="F:4 iron, 4 sulfur cluster binding"/>
    <property type="evidence" value="ECO:0007669"/>
    <property type="project" value="UniProtKB-KW"/>
</dbReference>
<evidence type="ECO:0000259" key="8">
    <source>
        <dbReference type="PROSITE" id="PS51379"/>
    </source>
</evidence>
<feature type="domain" description="4Fe-4S ferredoxin-type" evidence="8">
    <location>
        <begin position="70"/>
        <end position="99"/>
    </location>
</feature>
<dbReference type="Pfam" id="PF04055">
    <property type="entry name" value="Radical_SAM"/>
    <property type="match status" value="1"/>
</dbReference>
<dbReference type="PIRSF" id="PIRSF000371">
    <property type="entry name" value="PFL_act_enz"/>
    <property type="match status" value="1"/>
</dbReference>
<dbReference type="GO" id="GO:0046872">
    <property type="term" value="F:metal ion binding"/>
    <property type="evidence" value="ECO:0007669"/>
    <property type="project" value="UniProtKB-KW"/>
</dbReference>
<dbReference type="InterPro" id="IPR017900">
    <property type="entry name" value="4Fe4S_Fe_S_CS"/>
</dbReference>
<feature type="domain" description="Radical SAM core" evidence="9">
    <location>
        <begin position="64"/>
        <end position="288"/>
    </location>
</feature>
<dbReference type="PANTHER" id="PTHR30352">
    <property type="entry name" value="PYRUVATE FORMATE-LYASE-ACTIVATING ENZYME"/>
    <property type="match status" value="1"/>
</dbReference>
<keyword evidence="6" id="KW-0411">Iron-sulfur</keyword>
<dbReference type="AlphaFoldDB" id="A0A3E3DW32"/>
<evidence type="ECO:0000256" key="2">
    <source>
        <dbReference type="ARBA" id="ARBA00022485"/>
    </source>
</evidence>
<evidence type="ECO:0000259" key="9">
    <source>
        <dbReference type="PROSITE" id="PS51918"/>
    </source>
</evidence>
<evidence type="ECO:0000256" key="6">
    <source>
        <dbReference type="ARBA" id="ARBA00023014"/>
    </source>
</evidence>
<comment type="catalytic activity">
    <reaction evidence="7">
        <text>glycyl-[protein] + reduced [flavodoxin] + S-adenosyl-L-methionine = glycin-2-yl radical-[protein] + semiquinone [flavodoxin] + 5'-deoxyadenosine + L-methionine + H(+)</text>
        <dbReference type="Rhea" id="RHEA:61976"/>
        <dbReference type="Rhea" id="RHEA-COMP:10622"/>
        <dbReference type="Rhea" id="RHEA-COMP:14480"/>
        <dbReference type="Rhea" id="RHEA-COMP:15993"/>
        <dbReference type="Rhea" id="RHEA-COMP:15994"/>
        <dbReference type="ChEBI" id="CHEBI:15378"/>
        <dbReference type="ChEBI" id="CHEBI:17319"/>
        <dbReference type="ChEBI" id="CHEBI:29947"/>
        <dbReference type="ChEBI" id="CHEBI:32722"/>
        <dbReference type="ChEBI" id="CHEBI:57618"/>
        <dbReference type="ChEBI" id="CHEBI:57844"/>
        <dbReference type="ChEBI" id="CHEBI:59789"/>
        <dbReference type="ChEBI" id="CHEBI:140311"/>
    </reaction>
</comment>
<sequence length="294" mass="33659">MEGLIYKIEKYTTQCGPGFRTVVYMKGTPLEYPWCEFPEAQENDIEMLFDKEKCKLCYKCTEACNQRIVAEAEHQVFECTKCGKCVEACPNGARELIGEYITPKELVDRIMPEMEYYKTSGGGVTFSGGEPLMQSDFLLEVIKILKENDVNVAIETDGFVDYKIFEKLIPYTDYFLYNLDLVNDDIHKKFTGVSNELIIENLKKVSFSMSKVIVNVTFVSEVNCNMDELKLIVSLLSKLELEGIIIKGYSNTNGHMYSLLGKNREYKFKAPNKKTLLNISNLFKRICDDVKILS</sequence>
<dbReference type="Gene3D" id="3.30.70.20">
    <property type="match status" value="1"/>
</dbReference>
<keyword evidence="5" id="KW-0408">Iron</keyword>
<dbReference type="PROSITE" id="PS51379">
    <property type="entry name" value="4FE4S_FER_2"/>
    <property type="match status" value="1"/>
</dbReference>
<keyword evidence="4" id="KW-0479">Metal-binding</keyword>
<name>A0A3E3DW32_9FIRM</name>
<dbReference type="Gene3D" id="3.80.30.10">
    <property type="entry name" value="pyruvate-formate lyase- activating enzyme"/>
    <property type="match status" value="1"/>
</dbReference>
<evidence type="ECO:0000313" key="10">
    <source>
        <dbReference type="EMBL" id="RGD73423.1"/>
    </source>
</evidence>
<evidence type="ECO:0000313" key="11">
    <source>
        <dbReference type="Proteomes" id="UP000261212"/>
    </source>
</evidence>
<protein>
    <submittedName>
        <fullName evidence="10">Glycyl-radical enzyme activating protein</fullName>
    </submittedName>
</protein>
<accession>A0A3E3DW32</accession>
<dbReference type="InterPro" id="IPR017896">
    <property type="entry name" value="4Fe4S_Fe-S-bd"/>
</dbReference>
<keyword evidence="3" id="KW-0949">S-adenosyl-L-methionine</keyword>
<comment type="cofactor">
    <cofactor evidence="1">
        <name>[4Fe-4S] cluster</name>
        <dbReference type="ChEBI" id="CHEBI:49883"/>
    </cofactor>
</comment>
<keyword evidence="2" id="KW-0004">4Fe-4S</keyword>